<reference evidence="8 9" key="1">
    <citation type="submission" date="2012-10" db="EMBL/GenBank/DDBJ databases">
        <authorList>
            <person name="Zafar N."/>
            <person name="Inman J."/>
            <person name="Hall N."/>
            <person name="Lorenzi H."/>
            <person name="Caler E."/>
        </authorList>
    </citation>
    <scope>NUCLEOTIDE SEQUENCE [LARGE SCALE GENOMIC DNA]</scope>
    <source>
        <strain evidence="8 9">IP1</strain>
    </source>
</reference>
<dbReference type="PANTHER" id="PTHR47174:SF3">
    <property type="entry name" value="BRIDGING INTEGRATOR 3"/>
    <property type="match status" value="1"/>
</dbReference>
<dbReference type="Gene3D" id="2.30.30.40">
    <property type="entry name" value="SH3 Domains"/>
    <property type="match status" value="1"/>
</dbReference>
<dbReference type="VEuPathDB" id="AmoebaDB:EIN_408860"/>
<feature type="compositionally biased region" description="Basic and acidic residues" evidence="6">
    <location>
        <begin position="270"/>
        <end position="280"/>
    </location>
</feature>
<protein>
    <recommendedName>
        <fullName evidence="7">SH3 domain-containing protein</fullName>
    </recommendedName>
</protein>
<evidence type="ECO:0000313" key="8">
    <source>
        <dbReference type="EMBL" id="ELP85607.1"/>
    </source>
</evidence>
<dbReference type="CDD" id="cd00174">
    <property type="entry name" value="SH3"/>
    <property type="match status" value="1"/>
</dbReference>
<keyword evidence="2 5" id="KW-0728">SH3 domain</keyword>
<dbReference type="InterPro" id="IPR027267">
    <property type="entry name" value="AH/BAR_dom_sf"/>
</dbReference>
<evidence type="ECO:0000256" key="1">
    <source>
        <dbReference type="ARBA" id="ARBA00004245"/>
    </source>
</evidence>
<dbReference type="Gene3D" id="1.20.1270.60">
    <property type="entry name" value="Arfaptin homology (AH) domain/BAR domain"/>
    <property type="match status" value="1"/>
</dbReference>
<dbReference type="Pfam" id="PF14604">
    <property type="entry name" value="SH3_9"/>
    <property type="match status" value="1"/>
</dbReference>
<keyword evidence="3" id="KW-0963">Cytoplasm</keyword>
<dbReference type="InterPro" id="IPR001452">
    <property type="entry name" value="SH3_domain"/>
</dbReference>
<dbReference type="EMBL" id="KB207048">
    <property type="protein sequence ID" value="ELP85607.1"/>
    <property type="molecule type" value="Genomic_DNA"/>
</dbReference>
<evidence type="ECO:0000313" key="9">
    <source>
        <dbReference type="Proteomes" id="UP000014680"/>
    </source>
</evidence>
<dbReference type="SMART" id="SM00326">
    <property type="entry name" value="SH3"/>
    <property type="match status" value="1"/>
</dbReference>
<dbReference type="OrthoDB" id="10255964at2759"/>
<feature type="compositionally biased region" description="Basic and acidic residues" evidence="6">
    <location>
        <begin position="288"/>
        <end position="343"/>
    </location>
</feature>
<evidence type="ECO:0000256" key="4">
    <source>
        <dbReference type="ARBA" id="ARBA00023212"/>
    </source>
</evidence>
<dbReference type="PANTHER" id="PTHR47174">
    <property type="entry name" value="BRIDGING INTEGRATOR 3"/>
    <property type="match status" value="1"/>
</dbReference>
<dbReference type="GeneID" id="14884545"/>
<comment type="subcellular location">
    <subcellularLocation>
        <location evidence="1">Cytoplasm</location>
        <location evidence="1">Cytoskeleton</location>
    </subcellularLocation>
</comment>
<dbReference type="Pfam" id="PF03114">
    <property type="entry name" value="BAR"/>
    <property type="match status" value="1"/>
</dbReference>
<keyword evidence="9" id="KW-1185">Reference proteome</keyword>
<sequence>MTQEEVKEVKPTKEVKEVKEAKESDMLSDKFLSFKITFSSAYVPDKEYEDAKQKLRQMQNEFTSMLKDFEKLPTTAAALADGNLSLVKSMQKCIWMSGNEGTATTQLMNATQAFQDMKIQTKKFENKLHDQLLVPLKTYYEQFVMLSNRVKVCDARRSYFNYFTKRVEKIEAKKPEKQKGLDVEKGHLLFWRQEYFYLRDELIADITKLLSDSENVMVPIIRVCINHIMNLFGSFKECCFKLGEFANEIPSTAACVNYVVQAYSDSFEKEQNVQKRREAEMPSQPPQKIEEHLPPTQPEKEDISNDEDQKKEDDEVPVVDKEVEPEEKGASTKEVEVDHKKEPKEVSKAVKSVQVIKDYDAQNEAELTLRVGDTFDVTDWSDDEFWVGTLGGKTGKFPQNCIMAFN</sequence>
<dbReference type="InterPro" id="IPR046982">
    <property type="entry name" value="BIN3/RVS161-like"/>
</dbReference>
<feature type="domain" description="SH3" evidence="7">
    <location>
        <begin position="348"/>
        <end position="406"/>
    </location>
</feature>
<dbReference type="RefSeq" id="XP_004184953.1">
    <property type="nucleotide sequence ID" value="XM_004184905.1"/>
</dbReference>
<dbReference type="SUPFAM" id="SSF103657">
    <property type="entry name" value="BAR/IMD domain-like"/>
    <property type="match status" value="1"/>
</dbReference>
<dbReference type="CDD" id="cd07307">
    <property type="entry name" value="BAR"/>
    <property type="match status" value="1"/>
</dbReference>
<dbReference type="SUPFAM" id="SSF50044">
    <property type="entry name" value="SH3-domain"/>
    <property type="match status" value="1"/>
</dbReference>
<gene>
    <name evidence="8" type="ORF">EIN_408860</name>
</gene>
<dbReference type="GO" id="GO:0006897">
    <property type="term" value="P:endocytosis"/>
    <property type="evidence" value="ECO:0007669"/>
    <property type="project" value="InterPro"/>
</dbReference>
<dbReference type="InterPro" id="IPR036028">
    <property type="entry name" value="SH3-like_dom_sf"/>
</dbReference>
<dbReference type="InterPro" id="IPR004148">
    <property type="entry name" value="BAR_dom"/>
</dbReference>
<dbReference type="PROSITE" id="PS50002">
    <property type="entry name" value="SH3"/>
    <property type="match status" value="1"/>
</dbReference>
<dbReference type="Proteomes" id="UP000014680">
    <property type="component" value="Unassembled WGS sequence"/>
</dbReference>
<feature type="region of interest" description="Disordered" evidence="6">
    <location>
        <begin position="270"/>
        <end position="343"/>
    </location>
</feature>
<dbReference type="AlphaFoldDB" id="A0A0A1TWP1"/>
<accession>A0A0A1TWP1</accession>
<dbReference type="GO" id="GO:0051666">
    <property type="term" value="P:actin cortical patch localization"/>
    <property type="evidence" value="ECO:0007669"/>
    <property type="project" value="InterPro"/>
</dbReference>
<organism evidence="8 9">
    <name type="scientific">Entamoeba invadens IP1</name>
    <dbReference type="NCBI Taxonomy" id="370355"/>
    <lineage>
        <taxon>Eukaryota</taxon>
        <taxon>Amoebozoa</taxon>
        <taxon>Evosea</taxon>
        <taxon>Archamoebae</taxon>
        <taxon>Mastigamoebida</taxon>
        <taxon>Entamoebidae</taxon>
        <taxon>Entamoeba</taxon>
    </lineage>
</organism>
<name>A0A0A1TWP1_ENTIV</name>
<dbReference type="KEGG" id="eiv:EIN_408860"/>
<evidence type="ECO:0000259" key="7">
    <source>
        <dbReference type="PROSITE" id="PS50002"/>
    </source>
</evidence>
<keyword evidence="4" id="KW-0206">Cytoskeleton</keyword>
<dbReference type="GO" id="GO:0005737">
    <property type="term" value="C:cytoplasm"/>
    <property type="evidence" value="ECO:0007669"/>
    <property type="project" value="InterPro"/>
</dbReference>
<evidence type="ECO:0000256" key="5">
    <source>
        <dbReference type="PROSITE-ProRule" id="PRU00192"/>
    </source>
</evidence>
<evidence type="ECO:0000256" key="2">
    <source>
        <dbReference type="ARBA" id="ARBA00022443"/>
    </source>
</evidence>
<dbReference type="GO" id="GO:0015629">
    <property type="term" value="C:actin cytoskeleton"/>
    <property type="evidence" value="ECO:0007669"/>
    <property type="project" value="TreeGrafter"/>
</dbReference>
<proteinExistence type="predicted"/>
<evidence type="ECO:0000256" key="3">
    <source>
        <dbReference type="ARBA" id="ARBA00022490"/>
    </source>
</evidence>
<evidence type="ECO:0000256" key="6">
    <source>
        <dbReference type="SAM" id="MobiDB-lite"/>
    </source>
</evidence>